<dbReference type="InterPro" id="IPR013630">
    <property type="entry name" value="Methyltransf_Zn-bd_dom_put"/>
</dbReference>
<dbReference type="Gene3D" id="6.20.50.110">
    <property type="entry name" value="Methyltransferase, zinc-binding domain"/>
    <property type="match status" value="1"/>
</dbReference>
<evidence type="ECO:0000313" key="4">
    <source>
        <dbReference type="Proteomes" id="UP000811255"/>
    </source>
</evidence>
<dbReference type="PANTHER" id="PTHR43861">
    <property type="entry name" value="TRANS-ACONITATE 2-METHYLTRANSFERASE-RELATED"/>
    <property type="match status" value="1"/>
</dbReference>
<evidence type="ECO:0000259" key="2">
    <source>
        <dbReference type="Pfam" id="PF08484"/>
    </source>
</evidence>
<dbReference type="Gene3D" id="3.40.50.720">
    <property type="entry name" value="NAD(P)-binding Rossmann-like Domain"/>
    <property type="match status" value="1"/>
</dbReference>
<dbReference type="PANTHER" id="PTHR43861:SF5">
    <property type="entry name" value="BLL5978 PROTEIN"/>
    <property type="match status" value="1"/>
</dbReference>
<dbReference type="EMBL" id="JAHFVK010000002">
    <property type="protein sequence ID" value="MBT2134993.1"/>
    <property type="molecule type" value="Genomic_DNA"/>
</dbReference>
<evidence type="ECO:0000313" key="3">
    <source>
        <dbReference type="EMBL" id="MBT2134993.1"/>
    </source>
</evidence>
<keyword evidence="4" id="KW-1185">Reference proteome</keyword>
<dbReference type="GO" id="GO:0008168">
    <property type="term" value="F:methyltransferase activity"/>
    <property type="evidence" value="ECO:0007669"/>
    <property type="project" value="UniProtKB-KW"/>
</dbReference>
<proteinExistence type="predicted"/>
<dbReference type="Pfam" id="PF13489">
    <property type="entry name" value="Methyltransf_23"/>
    <property type="match status" value="1"/>
</dbReference>
<evidence type="ECO:0000259" key="1">
    <source>
        <dbReference type="Pfam" id="PF08421"/>
    </source>
</evidence>
<keyword evidence="3" id="KW-0808">Transferase</keyword>
<dbReference type="Pfam" id="PF08421">
    <property type="entry name" value="Methyltransf_13"/>
    <property type="match status" value="1"/>
</dbReference>
<dbReference type="Pfam" id="PF08484">
    <property type="entry name" value="Methyltransf_14"/>
    <property type="match status" value="1"/>
</dbReference>
<feature type="domain" description="C-methyltransferase" evidence="2">
    <location>
        <begin position="269"/>
        <end position="426"/>
    </location>
</feature>
<dbReference type="GO" id="GO:0032259">
    <property type="term" value="P:methylation"/>
    <property type="evidence" value="ECO:0007669"/>
    <property type="project" value="UniProtKB-KW"/>
</dbReference>
<dbReference type="InterPro" id="IPR038576">
    <property type="entry name" value="Methyltransf_Zn-bd_dom_put_sf"/>
</dbReference>
<organism evidence="3 4">
    <name type="scientific">Croceibacterium selenioxidans</name>
    <dbReference type="NCBI Taxonomy" id="2838833"/>
    <lineage>
        <taxon>Bacteria</taxon>
        <taxon>Pseudomonadati</taxon>
        <taxon>Pseudomonadota</taxon>
        <taxon>Alphaproteobacteria</taxon>
        <taxon>Sphingomonadales</taxon>
        <taxon>Erythrobacteraceae</taxon>
        <taxon>Croceibacterium</taxon>
    </lineage>
</organism>
<dbReference type="Gene3D" id="3.40.50.150">
    <property type="entry name" value="Vaccinia Virus protein VP39"/>
    <property type="match status" value="1"/>
</dbReference>
<feature type="domain" description="Methyltransferase putative zinc binding" evidence="1">
    <location>
        <begin position="28"/>
        <end position="89"/>
    </location>
</feature>
<dbReference type="InterPro" id="IPR013691">
    <property type="entry name" value="MeTrfase_14"/>
</dbReference>
<dbReference type="Gene3D" id="6.10.250.3100">
    <property type="match status" value="1"/>
</dbReference>
<dbReference type="Proteomes" id="UP000811255">
    <property type="component" value="Unassembled WGS sequence"/>
</dbReference>
<protein>
    <submittedName>
        <fullName evidence="3">Methyltransferase domain-containing protein</fullName>
    </submittedName>
</protein>
<accession>A0ABS5W5F9</accession>
<name>A0ABS5W5F9_9SPHN</name>
<dbReference type="InterPro" id="IPR029063">
    <property type="entry name" value="SAM-dependent_MTases_sf"/>
</dbReference>
<dbReference type="SUPFAM" id="SSF53335">
    <property type="entry name" value="S-adenosyl-L-methionine-dependent methyltransferases"/>
    <property type="match status" value="1"/>
</dbReference>
<reference evidence="3 4" key="1">
    <citation type="submission" date="2021-05" db="EMBL/GenBank/DDBJ databases">
        <title>Croceibacterium sp. LX-88 genome sequence.</title>
        <authorList>
            <person name="Luo X."/>
        </authorList>
    </citation>
    <scope>NUCLEOTIDE SEQUENCE [LARGE SCALE GENOMIC DNA]</scope>
    <source>
        <strain evidence="3 4">LX-88</strain>
    </source>
</reference>
<gene>
    <name evidence="3" type="ORF">KK137_11670</name>
</gene>
<keyword evidence="3" id="KW-0489">Methyltransferase</keyword>
<sequence>MSRSELDPVDFEQAREEPEECQDSVLACQYCRSPLKTNWADLGLQPLANDYMGTRAAARAEPTYPLHARFCDNCLLVQVDRVISPETIFGNYAYFSSNSASWLAHCQRYAARMVERFSLGPKDLVVEIASNDGYLLQYFMCSGIPVLGIEPAANVARAATEAGVPTEVLFFGEETAKQLVDRGLAADHLSAKNVLAHVPDIGDFVRGVAVILKPEAVFTVEFPHLLRTIAGLQFDQIYHEHFCYLSLLAVARILGDQGLRVFDVEELDTHGGSLRVYACHQDAHHPTTDAVQAVIDAEMAAHLHRPAGYDGFEARMRKVRDEFLAFLEQAHQAGKVVAGYGAAAKANTFLNYCGLAAASLPFIVDRSPAKVGRFMPGSGVKIFDVSAVEDVQPDYLLVLPWNLRQEVMSQMSFITEWGGKFVTAIPYLQIF</sequence>
<comment type="caution">
    <text evidence="3">The sequence shown here is derived from an EMBL/GenBank/DDBJ whole genome shotgun (WGS) entry which is preliminary data.</text>
</comment>